<dbReference type="FunFam" id="2.10.110.10:FF:000004">
    <property type="entry name" value="actin-binding LIM protein 1 isoform X1"/>
    <property type="match status" value="1"/>
</dbReference>
<dbReference type="OMA" id="NNHFHIQ"/>
<evidence type="ECO:0000256" key="4">
    <source>
        <dbReference type="SAM" id="MobiDB-lite"/>
    </source>
</evidence>
<dbReference type="Proteomes" id="UP000694553">
    <property type="component" value="Unassembled WGS sequence"/>
</dbReference>
<dbReference type="AlphaFoldDB" id="A0A8C3DQK5"/>
<dbReference type="Pfam" id="PF00412">
    <property type="entry name" value="LIM"/>
    <property type="match status" value="4"/>
</dbReference>
<feature type="compositionally biased region" description="Polar residues" evidence="4">
    <location>
        <begin position="455"/>
        <end position="472"/>
    </location>
</feature>
<dbReference type="CDD" id="cd09329">
    <property type="entry name" value="LIM3_abLIM"/>
    <property type="match status" value="1"/>
</dbReference>
<sequence>MSTSIPYQQNPYTPGSGSSVIQCYRCGDTCKGEVVRVQSNHFHIRCFTCQVCGCDLAQSGFFFKNQEYICTHDYQQLYGTRCDSCGDFITGEVISALGRTYHPKCFVCSTCRKPFPIGDKVTFSGKDCVCQNCSHSLLSTKPIKIHGPSHCAGCKEEIKQGQSLLALEKQWHVSCFKCQTCGIILTGEYISKDGIPYCESDYHAQFGIKCETCDRYISGRVLEAGGKHYHPTCARCVRCHQMFTEGEEMYLTGSEVWHPICKQAARAEKKLKHRRTSETSISPPGSSIGSPNRVICAKVDNEILNYKDLAALPKIKAIYEVQRPDLISYEPYHRYTSDETLERYSYGESLGTLSPYSQDIFESFDTRQRRASSPGYIDSPTYSRQGMSPTIPRSPHHFYRSGTESGRSSPYYSQLDVRSSTPTSYQAPKHFHIPAAGESNIYRKPPIYKRHDNPSAATKSKTSEDIAQSSKYSPAYSPDPYYHSESEYWSFQGSPKAPRARRFSSGGEEDGYDRGMHKIQSGIGRLILREEMKARSNSYADPWTPPRSSASSREALHTAGYEGSLNGSPRTHYLADSDPLISKSASLPAYRRNGLHRPPSAELFHYDSTNAVNWGMRDLPLRAAPGEDEGEEPAAQRCGQDSVREAPVPGGILPDLRDDHGRVRPPGAVEEERAEEAGPAVLNAVHYKYIHTYKYIHREISIWQLCMILGAVRGTGALSAPLRVNWSLADHWMLCVSFPSPDCCIDSWVLPRLGVCHCCPTGTQGQGEDFPAAATVPGAGREQGLGWEVG</sequence>
<dbReference type="PROSITE" id="PS50023">
    <property type="entry name" value="LIM_DOMAIN_2"/>
    <property type="match status" value="3"/>
</dbReference>
<dbReference type="PANTHER" id="PTHR24213">
    <property type="entry name" value="ACTIN-BINDING LIM PROTEIN"/>
    <property type="match status" value="1"/>
</dbReference>
<dbReference type="GO" id="GO:0046872">
    <property type="term" value="F:metal ion binding"/>
    <property type="evidence" value="ECO:0007669"/>
    <property type="project" value="UniProtKB-KW"/>
</dbReference>
<dbReference type="SMART" id="SM00132">
    <property type="entry name" value="LIM"/>
    <property type="match status" value="4"/>
</dbReference>
<dbReference type="FunFam" id="2.10.110.10:FF:000024">
    <property type="entry name" value="actin-binding LIM protein 1 isoform X1"/>
    <property type="match status" value="1"/>
</dbReference>
<dbReference type="PANTHER" id="PTHR24213:SF0">
    <property type="entry name" value="ACTIN-BINDING LIM PROTEIN 3"/>
    <property type="match status" value="1"/>
</dbReference>
<dbReference type="GO" id="GO:0030032">
    <property type="term" value="P:lamellipodium assembly"/>
    <property type="evidence" value="ECO:0007669"/>
    <property type="project" value="TreeGrafter"/>
</dbReference>
<dbReference type="Gene3D" id="2.10.110.10">
    <property type="entry name" value="Cysteine Rich Protein"/>
    <property type="match status" value="4"/>
</dbReference>
<feature type="region of interest" description="Disordered" evidence="4">
    <location>
        <begin position="366"/>
        <end position="424"/>
    </location>
</feature>
<evidence type="ECO:0000313" key="5">
    <source>
        <dbReference type="Ensembl" id="ENSCMUP00000009427.2"/>
    </source>
</evidence>
<feature type="region of interest" description="Disordered" evidence="4">
    <location>
        <begin position="493"/>
        <end position="516"/>
    </location>
</feature>
<keyword evidence="3" id="KW-0440">LIM domain</keyword>
<dbReference type="CDD" id="cd09330">
    <property type="entry name" value="LIM4_abLIM"/>
    <property type="match status" value="1"/>
</dbReference>
<evidence type="ECO:0000256" key="2">
    <source>
        <dbReference type="ARBA" id="ARBA00022833"/>
    </source>
</evidence>
<name>A0A8C3DQK5_CORMO</name>
<dbReference type="SUPFAM" id="SSF57716">
    <property type="entry name" value="Glucocorticoid receptor-like (DNA-binding domain)"/>
    <property type="match status" value="5"/>
</dbReference>
<feature type="region of interest" description="Disordered" evidence="4">
    <location>
        <begin position="624"/>
        <end position="644"/>
    </location>
</feature>
<accession>A0A8U7NK24</accession>
<keyword evidence="2" id="KW-0862">Zinc</keyword>
<dbReference type="GO" id="GO:0001725">
    <property type="term" value="C:stress fiber"/>
    <property type="evidence" value="ECO:0007669"/>
    <property type="project" value="TreeGrafter"/>
</dbReference>
<evidence type="ECO:0000313" key="6">
    <source>
        <dbReference type="Proteomes" id="UP000694553"/>
    </source>
</evidence>
<protein>
    <submittedName>
        <fullName evidence="5">Actin binding LIM protein family member 3</fullName>
    </submittedName>
</protein>
<dbReference type="InterPro" id="IPR051618">
    <property type="entry name" value="Actin-binding_LIM"/>
</dbReference>
<keyword evidence="1" id="KW-0479">Metal-binding</keyword>
<dbReference type="GO" id="GO:0051015">
    <property type="term" value="F:actin filament binding"/>
    <property type="evidence" value="ECO:0007669"/>
    <property type="project" value="TreeGrafter"/>
</dbReference>
<dbReference type="Pfam" id="PF16182">
    <property type="entry name" value="AbLIM_anchor"/>
    <property type="match status" value="1"/>
</dbReference>
<dbReference type="FunFam" id="2.10.110.10:FF:000007">
    <property type="entry name" value="actin-binding LIM protein 1 isoform X1"/>
    <property type="match status" value="1"/>
</dbReference>
<evidence type="ECO:0000256" key="1">
    <source>
        <dbReference type="ARBA" id="ARBA00022723"/>
    </source>
</evidence>
<reference evidence="6" key="1">
    <citation type="submission" date="2019-10" db="EMBL/GenBank/DDBJ databases">
        <title>Corvus moneduloides (New Caledonian crow) genome, bCorMon1, primary haplotype.</title>
        <authorList>
            <person name="Rutz C."/>
            <person name="Fungtammasan C."/>
            <person name="Mountcastle J."/>
            <person name="Formenti G."/>
            <person name="Chow W."/>
            <person name="Howe K."/>
            <person name="Steele M.P."/>
            <person name="Fernandes J."/>
            <person name="Gilbert M.T.P."/>
            <person name="Fedrigo O."/>
            <person name="Jarvis E.D."/>
            <person name="Gemmell N."/>
        </authorList>
    </citation>
    <scope>NUCLEOTIDE SEQUENCE [LARGE SCALE GENOMIC DNA]</scope>
</reference>
<feature type="region of interest" description="Disordered" evidence="4">
    <location>
        <begin position="445"/>
        <end position="478"/>
    </location>
</feature>
<gene>
    <name evidence="5" type="primary">ABLIM3</name>
</gene>
<dbReference type="PROSITE" id="PS00478">
    <property type="entry name" value="LIM_DOMAIN_1"/>
    <property type="match status" value="3"/>
</dbReference>
<evidence type="ECO:0000256" key="3">
    <source>
        <dbReference type="ARBA" id="ARBA00023038"/>
    </source>
</evidence>
<accession>A0A8C3DQK5</accession>
<dbReference type="InterPro" id="IPR001781">
    <property type="entry name" value="Znf_LIM"/>
</dbReference>
<dbReference type="InterPro" id="IPR032402">
    <property type="entry name" value="AbLIM_anchor"/>
</dbReference>
<feature type="compositionally biased region" description="Polar residues" evidence="4">
    <location>
        <begin position="402"/>
        <end position="424"/>
    </location>
</feature>
<dbReference type="Ensembl" id="ENSCMUT00000010142.2">
    <property type="protein sequence ID" value="ENSCMUP00000009427.2"/>
    <property type="gene ID" value="ENSCMUG00000006054.2"/>
</dbReference>
<dbReference type="CDD" id="cd09327">
    <property type="entry name" value="LIM1_abLIM"/>
    <property type="match status" value="1"/>
</dbReference>
<dbReference type="CDD" id="cd09328">
    <property type="entry name" value="LIM2_abLIM"/>
    <property type="match status" value="1"/>
</dbReference>
<organism evidence="5 6">
    <name type="scientific">Corvus moneduloides</name>
    <name type="common">New Caledonian crow</name>
    <dbReference type="NCBI Taxonomy" id="1196302"/>
    <lineage>
        <taxon>Eukaryota</taxon>
        <taxon>Metazoa</taxon>
        <taxon>Chordata</taxon>
        <taxon>Craniata</taxon>
        <taxon>Vertebrata</taxon>
        <taxon>Euteleostomi</taxon>
        <taxon>Archelosauria</taxon>
        <taxon>Archosauria</taxon>
        <taxon>Dinosauria</taxon>
        <taxon>Saurischia</taxon>
        <taxon>Theropoda</taxon>
        <taxon>Coelurosauria</taxon>
        <taxon>Aves</taxon>
        <taxon>Neognathae</taxon>
        <taxon>Neoaves</taxon>
        <taxon>Telluraves</taxon>
        <taxon>Australaves</taxon>
        <taxon>Passeriformes</taxon>
        <taxon>Corvoidea</taxon>
        <taxon>Corvidae</taxon>
        <taxon>Corvus</taxon>
    </lineage>
</organism>
<reference evidence="5" key="3">
    <citation type="submission" date="2025-09" db="UniProtKB">
        <authorList>
            <consortium name="Ensembl"/>
        </authorList>
    </citation>
    <scope>IDENTIFICATION</scope>
</reference>
<dbReference type="GO" id="GO:0060271">
    <property type="term" value="P:cilium assembly"/>
    <property type="evidence" value="ECO:0007669"/>
    <property type="project" value="TreeGrafter"/>
</dbReference>
<dbReference type="FunFam" id="2.10.110.10:FF:000003">
    <property type="entry name" value="actin-binding LIM protein 1 isoform X1"/>
    <property type="match status" value="1"/>
</dbReference>
<reference evidence="5" key="2">
    <citation type="submission" date="2025-08" db="UniProtKB">
        <authorList>
            <consortium name="Ensembl"/>
        </authorList>
    </citation>
    <scope>IDENTIFICATION</scope>
</reference>
<proteinExistence type="predicted"/>
<keyword evidence="6" id="KW-1185">Reference proteome</keyword>